<accession>A0A0G0IU23</accession>
<sequence>MKRIILISLLVLILGAGILAGFWLLLRNKNNVVLDNKIKPVETVVFEKLKLDPNDLDGDGILDTKEKEIGTSNRDSDTDGDSLTDKEEIEVYKTDPTKVDTDDDGYWDGYEIINNYNPLGAGKLVK</sequence>
<keyword evidence="3" id="KW-0732">Signal</keyword>
<organism evidence="6 7">
    <name type="scientific">Candidatus Magasanikbacteria bacterium GW2011_GWC2_37_14</name>
    <dbReference type="NCBI Taxonomy" id="1619046"/>
    <lineage>
        <taxon>Bacteria</taxon>
        <taxon>Candidatus Magasanikiibacteriota</taxon>
    </lineage>
</organism>
<reference evidence="6 7" key="1">
    <citation type="journal article" date="2015" name="Nature">
        <title>rRNA introns, odd ribosomes, and small enigmatic genomes across a large radiation of phyla.</title>
        <authorList>
            <person name="Brown C.T."/>
            <person name="Hug L.A."/>
            <person name="Thomas B.C."/>
            <person name="Sharon I."/>
            <person name="Castelle C.J."/>
            <person name="Singh A."/>
            <person name="Wilkins M.J."/>
            <person name="Williams K.H."/>
            <person name="Banfield J.F."/>
        </authorList>
    </citation>
    <scope>NUCLEOTIDE SEQUENCE [LARGE SCALE GENOMIC DNA]</scope>
</reference>
<dbReference type="SUPFAM" id="SSF103647">
    <property type="entry name" value="TSP type-3 repeat"/>
    <property type="match status" value="1"/>
</dbReference>
<dbReference type="GO" id="GO:0005509">
    <property type="term" value="F:calcium ion binding"/>
    <property type="evidence" value="ECO:0007669"/>
    <property type="project" value="InterPro"/>
</dbReference>
<keyword evidence="4" id="KW-0106">Calcium</keyword>
<dbReference type="InterPro" id="IPR028974">
    <property type="entry name" value="TSP_type-3_rpt"/>
</dbReference>
<evidence type="ECO:0000256" key="5">
    <source>
        <dbReference type="SAM" id="MobiDB-lite"/>
    </source>
</evidence>
<dbReference type="InterPro" id="IPR059100">
    <property type="entry name" value="TSP3_bac"/>
</dbReference>
<gene>
    <name evidence="6" type="ORF">US42_C0007G0025</name>
</gene>
<dbReference type="PANTHER" id="PTHR37467">
    <property type="entry name" value="EXPORTED CALCIUM-BINDING GLYCOPROTEIN-RELATED"/>
    <property type="match status" value="1"/>
</dbReference>
<dbReference type="Pfam" id="PF18884">
    <property type="entry name" value="TSP3_bac"/>
    <property type="match status" value="2"/>
</dbReference>
<comment type="caution">
    <text evidence="6">The sequence shown here is derived from an EMBL/GenBank/DDBJ whole genome shotgun (WGS) entry which is preliminary data.</text>
</comment>
<dbReference type="AlphaFoldDB" id="A0A0G0IU23"/>
<feature type="region of interest" description="Disordered" evidence="5">
    <location>
        <begin position="57"/>
        <end position="87"/>
    </location>
</feature>
<comment type="subcellular location">
    <subcellularLocation>
        <location evidence="1">Secreted</location>
    </subcellularLocation>
</comment>
<dbReference type="STRING" id="1619046.US42_C0007G0025"/>
<proteinExistence type="predicted"/>
<evidence type="ECO:0000313" key="6">
    <source>
        <dbReference type="EMBL" id="KKQ27634.1"/>
    </source>
</evidence>
<name>A0A0G0IU23_9BACT</name>
<evidence type="ECO:0000256" key="2">
    <source>
        <dbReference type="ARBA" id="ARBA00022525"/>
    </source>
</evidence>
<feature type="compositionally biased region" description="Basic and acidic residues" evidence="5">
    <location>
        <begin position="62"/>
        <end position="87"/>
    </location>
</feature>
<keyword evidence="2" id="KW-0964">Secreted</keyword>
<evidence type="ECO:0000313" key="7">
    <source>
        <dbReference type="Proteomes" id="UP000034849"/>
    </source>
</evidence>
<evidence type="ECO:0000256" key="1">
    <source>
        <dbReference type="ARBA" id="ARBA00004613"/>
    </source>
</evidence>
<evidence type="ECO:0000256" key="3">
    <source>
        <dbReference type="ARBA" id="ARBA00022729"/>
    </source>
</evidence>
<dbReference type="PANTHER" id="PTHR37467:SF1">
    <property type="entry name" value="EXPORTED CALCIUM-BINDING GLYCOPROTEIN"/>
    <property type="match status" value="1"/>
</dbReference>
<dbReference type="Proteomes" id="UP000034849">
    <property type="component" value="Unassembled WGS sequence"/>
</dbReference>
<dbReference type="EMBL" id="LBSX01000007">
    <property type="protein sequence ID" value="KKQ27634.1"/>
    <property type="molecule type" value="Genomic_DNA"/>
</dbReference>
<evidence type="ECO:0000256" key="4">
    <source>
        <dbReference type="ARBA" id="ARBA00022837"/>
    </source>
</evidence>
<dbReference type="InterPro" id="IPR053180">
    <property type="entry name" value="Ca-binding_acidic-repeat"/>
</dbReference>
<protein>
    <submittedName>
        <fullName evidence="6">Calcium-binding protein</fullName>
    </submittedName>
</protein>